<keyword evidence="9 15" id="KW-0863">Zinc-finger</keyword>
<dbReference type="GO" id="GO:0061630">
    <property type="term" value="F:ubiquitin protein ligase activity"/>
    <property type="evidence" value="ECO:0007669"/>
    <property type="project" value="UniProtKB-EC"/>
</dbReference>
<evidence type="ECO:0000256" key="1">
    <source>
        <dbReference type="ARBA" id="ARBA00000900"/>
    </source>
</evidence>
<evidence type="ECO:0000256" key="14">
    <source>
        <dbReference type="ARBA" id="ARBA00024209"/>
    </source>
</evidence>
<comment type="catalytic activity">
    <reaction evidence="1">
        <text>S-ubiquitinyl-[E2 ubiquitin-conjugating enzyme]-L-cysteine + [acceptor protein]-L-lysine = [E2 ubiquitin-conjugating enzyme]-L-cysteine + N(6)-ubiquitinyl-[acceptor protein]-L-lysine.</text>
        <dbReference type="EC" id="2.3.2.27"/>
    </reaction>
</comment>
<reference evidence="19" key="1">
    <citation type="submission" date="2023-10" db="EMBL/GenBank/DDBJ databases">
        <title>Chromosome-level genome of the transformable northern wattle, Acacia crassicarpa.</title>
        <authorList>
            <person name="Massaro I."/>
            <person name="Sinha N.R."/>
            <person name="Poethig S."/>
            <person name="Leichty A.R."/>
        </authorList>
    </citation>
    <scope>NUCLEOTIDE SEQUENCE</scope>
    <source>
        <strain evidence="19">Acra3RX</strain>
        <tissue evidence="19">Leaf</tissue>
    </source>
</reference>
<dbReference type="EMBL" id="JAWXYG010000008">
    <property type="protein sequence ID" value="KAK4264952.1"/>
    <property type="molecule type" value="Genomic_DNA"/>
</dbReference>
<dbReference type="Gene3D" id="3.30.40.10">
    <property type="entry name" value="Zinc/RING finger domain, C3HC4 (zinc finger)"/>
    <property type="match status" value="1"/>
</dbReference>
<accession>A0AAE1MEZ9</accession>
<dbReference type="GO" id="GO:0016020">
    <property type="term" value="C:membrane"/>
    <property type="evidence" value="ECO:0007669"/>
    <property type="project" value="UniProtKB-SubCell"/>
</dbReference>
<comment type="caution">
    <text evidence="19">The sequence shown here is derived from an EMBL/GenBank/DDBJ whole genome shotgun (WGS) entry which is preliminary data.</text>
</comment>
<dbReference type="GO" id="GO:0008270">
    <property type="term" value="F:zinc ion binding"/>
    <property type="evidence" value="ECO:0007669"/>
    <property type="project" value="UniProtKB-KW"/>
</dbReference>
<evidence type="ECO:0000256" key="15">
    <source>
        <dbReference type="PROSITE-ProRule" id="PRU00175"/>
    </source>
</evidence>
<evidence type="ECO:0000256" key="5">
    <source>
        <dbReference type="ARBA" id="ARBA00022679"/>
    </source>
</evidence>
<dbReference type="SMART" id="SM01197">
    <property type="entry name" value="FANCL_C"/>
    <property type="match status" value="1"/>
</dbReference>
<evidence type="ECO:0000256" key="4">
    <source>
        <dbReference type="ARBA" id="ARBA00012483"/>
    </source>
</evidence>
<protein>
    <recommendedName>
        <fullName evidence="4">RING-type E3 ubiquitin transferase</fullName>
        <ecNumber evidence="4">2.3.2.27</ecNumber>
    </recommendedName>
</protein>
<proteinExistence type="inferred from homology"/>
<evidence type="ECO:0000259" key="18">
    <source>
        <dbReference type="PROSITE" id="PS50089"/>
    </source>
</evidence>
<keyword evidence="7" id="KW-0479">Metal-binding</keyword>
<dbReference type="SUPFAM" id="SSF57850">
    <property type="entry name" value="RING/U-box"/>
    <property type="match status" value="1"/>
</dbReference>
<dbReference type="SMART" id="SM00184">
    <property type="entry name" value="RING"/>
    <property type="match status" value="1"/>
</dbReference>
<dbReference type="InterPro" id="IPR001841">
    <property type="entry name" value="Znf_RING"/>
</dbReference>
<keyword evidence="20" id="KW-1185">Reference proteome</keyword>
<evidence type="ECO:0000256" key="11">
    <source>
        <dbReference type="ARBA" id="ARBA00022833"/>
    </source>
</evidence>
<feature type="transmembrane region" description="Helical" evidence="17">
    <location>
        <begin position="40"/>
        <end position="66"/>
    </location>
</feature>
<keyword evidence="10" id="KW-0833">Ubl conjugation pathway</keyword>
<evidence type="ECO:0000256" key="12">
    <source>
        <dbReference type="ARBA" id="ARBA00022989"/>
    </source>
</evidence>
<dbReference type="PROSITE" id="PS50089">
    <property type="entry name" value="ZF_RING_2"/>
    <property type="match status" value="1"/>
</dbReference>
<feature type="domain" description="RING-type" evidence="18">
    <location>
        <begin position="140"/>
        <end position="182"/>
    </location>
</feature>
<dbReference type="Pfam" id="PF13639">
    <property type="entry name" value="zf-RING_2"/>
    <property type="match status" value="1"/>
</dbReference>
<dbReference type="Proteomes" id="UP001293593">
    <property type="component" value="Unassembled WGS sequence"/>
</dbReference>
<keyword evidence="13 17" id="KW-0472">Membrane</keyword>
<dbReference type="PANTHER" id="PTHR46913">
    <property type="entry name" value="RING-H2 FINGER PROTEIN ATL16"/>
    <property type="match status" value="1"/>
</dbReference>
<dbReference type="CDD" id="cd16461">
    <property type="entry name" value="RING-H2_EL5-like"/>
    <property type="match status" value="1"/>
</dbReference>
<evidence type="ECO:0000256" key="13">
    <source>
        <dbReference type="ARBA" id="ARBA00023136"/>
    </source>
</evidence>
<comment type="similarity">
    <text evidence="14">Belongs to the RING-type zinc finger family. ATL subfamily.</text>
</comment>
<evidence type="ECO:0000256" key="17">
    <source>
        <dbReference type="SAM" id="Phobius"/>
    </source>
</evidence>
<dbReference type="InterPro" id="IPR013083">
    <property type="entry name" value="Znf_RING/FYVE/PHD"/>
</dbReference>
<sequence>MACGRKCSPIPSPLPSPKLLPMPTWPIMSAGDGHGFDQIYVLRVVMASIASIIGLLLLLFVVLKFIGRYYFSRRYFNRRINSPILFDIRGDSVFSDDDDGPPIMHPIWFINTVGLQQSVIDSIAIFKYRKDNGLIEGTECSVCLGEFQEDDSLRILPKCTHAFHVQCIDTWLRSRKNCPLCRAPIVRENSGREVTAVTVPELEVVGEIRMENSGGSGRVDSSQVGEGENSQLRVEDDDDSGIVAIEDGADGEVSDKNLGNCDKMNRVRRSVSVHSFPPSTFEAPTQELNSYSLHSF</sequence>
<dbReference type="AlphaFoldDB" id="A0AAE1MEZ9"/>
<evidence type="ECO:0000313" key="19">
    <source>
        <dbReference type="EMBL" id="KAK4264952.1"/>
    </source>
</evidence>
<dbReference type="EC" id="2.3.2.27" evidence="4"/>
<feature type="region of interest" description="Disordered" evidence="16">
    <location>
        <begin position="211"/>
        <end position="235"/>
    </location>
</feature>
<evidence type="ECO:0000256" key="16">
    <source>
        <dbReference type="SAM" id="MobiDB-lite"/>
    </source>
</evidence>
<keyword evidence="11" id="KW-0862">Zinc</keyword>
<comment type="pathway">
    <text evidence="3">Protein modification; protein ubiquitination.</text>
</comment>
<dbReference type="FunFam" id="3.30.40.10:FF:000285">
    <property type="entry name" value="RING-H2 finger protein ATL43"/>
    <property type="match status" value="1"/>
</dbReference>
<evidence type="ECO:0000256" key="9">
    <source>
        <dbReference type="ARBA" id="ARBA00022771"/>
    </source>
</evidence>
<evidence type="ECO:0000256" key="7">
    <source>
        <dbReference type="ARBA" id="ARBA00022723"/>
    </source>
</evidence>
<keyword evidence="6 17" id="KW-0812">Transmembrane</keyword>
<evidence type="ECO:0000256" key="3">
    <source>
        <dbReference type="ARBA" id="ARBA00004906"/>
    </source>
</evidence>
<evidence type="ECO:0000256" key="6">
    <source>
        <dbReference type="ARBA" id="ARBA00022692"/>
    </source>
</evidence>
<gene>
    <name evidence="19" type="ORF">QN277_026064</name>
</gene>
<name>A0AAE1MEZ9_9FABA</name>
<evidence type="ECO:0000313" key="20">
    <source>
        <dbReference type="Proteomes" id="UP001293593"/>
    </source>
</evidence>
<evidence type="ECO:0000256" key="10">
    <source>
        <dbReference type="ARBA" id="ARBA00022786"/>
    </source>
</evidence>
<dbReference type="GO" id="GO:0016567">
    <property type="term" value="P:protein ubiquitination"/>
    <property type="evidence" value="ECO:0007669"/>
    <property type="project" value="InterPro"/>
</dbReference>
<evidence type="ECO:0000256" key="2">
    <source>
        <dbReference type="ARBA" id="ARBA00004167"/>
    </source>
</evidence>
<organism evidence="19 20">
    <name type="scientific">Acacia crassicarpa</name>
    <name type="common">northern wattle</name>
    <dbReference type="NCBI Taxonomy" id="499986"/>
    <lineage>
        <taxon>Eukaryota</taxon>
        <taxon>Viridiplantae</taxon>
        <taxon>Streptophyta</taxon>
        <taxon>Embryophyta</taxon>
        <taxon>Tracheophyta</taxon>
        <taxon>Spermatophyta</taxon>
        <taxon>Magnoliopsida</taxon>
        <taxon>eudicotyledons</taxon>
        <taxon>Gunneridae</taxon>
        <taxon>Pentapetalae</taxon>
        <taxon>rosids</taxon>
        <taxon>fabids</taxon>
        <taxon>Fabales</taxon>
        <taxon>Fabaceae</taxon>
        <taxon>Caesalpinioideae</taxon>
        <taxon>mimosoid clade</taxon>
        <taxon>Acacieae</taxon>
        <taxon>Acacia</taxon>
    </lineage>
</organism>
<keyword evidence="8" id="KW-0732">Signal</keyword>
<keyword evidence="5" id="KW-0808">Transferase</keyword>
<feature type="compositionally biased region" description="Polar residues" evidence="16">
    <location>
        <begin position="219"/>
        <end position="232"/>
    </location>
</feature>
<dbReference type="InterPro" id="IPR044600">
    <property type="entry name" value="ATL1/ATL16-like"/>
</dbReference>
<dbReference type="PANTHER" id="PTHR46913:SF19">
    <property type="entry name" value="RING-TYPE E3 UBIQUITIN TRANSFERASE"/>
    <property type="match status" value="1"/>
</dbReference>
<comment type="subcellular location">
    <subcellularLocation>
        <location evidence="2">Membrane</location>
        <topology evidence="2">Single-pass membrane protein</topology>
    </subcellularLocation>
</comment>
<keyword evidence="12 17" id="KW-1133">Transmembrane helix</keyword>
<evidence type="ECO:0000256" key="8">
    <source>
        <dbReference type="ARBA" id="ARBA00022729"/>
    </source>
</evidence>